<accession>A0A832MJI6</accession>
<dbReference type="EMBL" id="DSQF01000012">
    <property type="protein sequence ID" value="HGZ42847.1"/>
    <property type="molecule type" value="Genomic_DNA"/>
</dbReference>
<organism evidence="1">
    <name type="scientific">Eiseniibacteriota bacterium</name>
    <dbReference type="NCBI Taxonomy" id="2212470"/>
    <lineage>
        <taxon>Bacteria</taxon>
        <taxon>Candidatus Eiseniibacteriota</taxon>
    </lineage>
</organism>
<gene>
    <name evidence="1" type="ORF">ENR23_05365</name>
</gene>
<reference evidence="1" key="1">
    <citation type="journal article" date="2020" name="mSystems">
        <title>Genome- and Community-Level Interaction Insights into Carbon Utilization and Element Cycling Functions of Hydrothermarchaeota in Hydrothermal Sediment.</title>
        <authorList>
            <person name="Zhou Z."/>
            <person name="Liu Y."/>
            <person name="Xu W."/>
            <person name="Pan J."/>
            <person name="Luo Z.H."/>
            <person name="Li M."/>
        </authorList>
    </citation>
    <scope>NUCLEOTIDE SEQUENCE [LARGE SCALE GENOMIC DNA]</scope>
    <source>
        <strain evidence="1">SpSt-381</strain>
    </source>
</reference>
<dbReference type="AlphaFoldDB" id="A0A832MJI6"/>
<sequence length="98" mass="10572">MASAAEALSAADRALLERLAARIVALRLEVPALLALESSKPLALVAGQGMVFFEPLVQALFHVPEYERWAALVQRREALEALAALVEEGAARRGARRP</sequence>
<proteinExistence type="predicted"/>
<name>A0A832MJI6_UNCEI</name>
<protein>
    <submittedName>
        <fullName evidence="1">Uncharacterized protein</fullName>
    </submittedName>
</protein>
<evidence type="ECO:0000313" key="1">
    <source>
        <dbReference type="EMBL" id="HGZ42847.1"/>
    </source>
</evidence>
<comment type="caution">
    <text evidence="1">The sequence shown here is derived from an EMBL/GenBank/DDBJ whole genome shotgun (WGS) entry which is preliminary data.</text>
</comment>